<gene>
    <name evidence="2" type="ORF">AMTR_s00015p00217760</name>
</gene>
<proteinExistence type="predicted"/>
<reference evidence="3" key="1">
    <citation type="journal article" date="2013" name="Science">
        <title>The Amborella genome and the evolution of flowering plants.</title>
        <authorList>
            <consortium name="Amborella Genome Project"/>
        </authorList>
    </citation>
    <scope>NUCLEOTIDE SEQUENCE [LARGE SCALE GENOMIC DNA]</scope>
</reference>
<dbReference type="EMBL" id="KI393208">
    <property type="protein sequence ID" value="ERN08890.1"/>
    <property type="molecule type" value="Genomic_DNA"/>
</dbReference>
<keyword evidence="3" id="KW-1185">Reference proteome</keyword>
<evidence type="ECO:0000313" key="2">
    <source>
        <dbReference type="EMBL" id="ERN08890.1"/>
    </source>
</evidence>
<sequence>MVGTRTSSEVGSASAATTDAPSSAAFSQVQEVSSSSKETVVVSPSQEASASTLRSVEELALAPSVSPKSINNLLRMVEGSSIASGAAN</sequence>
<dbReference type="Proteomes" id="UP000017836">
    <property type="component" value="Unassembled WGS sequence"/>
</dbReference>
<evidence type="ECO:0000256" key="1">
    <source>
        <dbReference type="SAM" id="MobiDB-lite"/>
    </source>
</evidence>
<dbReference type="Gramene" id="ERN08890">
    <property type="protein sequence ID" value="ERN08890"/>
    <property type="gene ID" value="AMTR_s00015p00217760"/>
</dbReference>
<organism evidence="2 3">
    <name type="scientific">Amborella trichopoda</name>
    <dbReference type="NCBI Taxonomy" id="13333"/>
    <lineage>
        <taxon>Eukaryota</taxon>
        <taxon>Viridiplantae</taxon>
        <taxon>Streptophyta</taxon>
        <taxon>Embryophyta</taxon>
        <taxon>Tracheophyta</taxon>
        <taxon>Spermatophyta</taxon>
        <taxon>Magnoliopsida</taxon>
        <taxon>Amborellales</taxon>
        <taxon>Amborellaceae</taxon>
        <taxon>Amborella</taxon>
    </lineage>
</organism>
<name>W1PNY4_AMBTC</name>
<evidence type="ECO:0000313" key="3">
    <source>
        <dbReference type="Proteomes" id="UP000017836"/>
    </source>
</evidence>
<feature type="compositionally biased region" description="Low complexity" evidence="1">
    <location>
        <begin position="12"/>
        <end position="45"/>
    </location>
</feature>
<feature type="compositionally biased region" description="Polar residues" evidence="1">
    <location>
        <begin position="1"/>
        <end position="11"/>
    </location>
</feature>
<accession>W1PNY4</accession>
<feature type="region of interest" description="Disordered" evidence="1">
    <location>
        <begin position="1"/>
        <end position="50"/>
    </location>
</feature>
<protein>
    <submittedName>
        <fullName evidence="2">Uncharacterized protein</fullName>
    </submittedName>
</protein>
<dbReference type="AlphaFoldDB" id="W1PNY4"/>
<dbReference type="HOGENOM" id="CLU_2472071_0_0_1"/>